<organism evidence="4 5">
    <name type="scientific">Pseudoduganella namucuonensis</name>
    <dbReference type="NCBI Taxonomy" id="1035707"/>
    <lineage>
        <taxon>Bacteria</taxon>
        <taxon>Pseudomonadati</taxon>
        <taxon>Pseudomonadota</taxon>
        <taxon>Betaproteobacteria</taxon>
        <taxon>Burkholderiales</taxon>
        <taxon>Oxalobacteraceae</taxon>
        <taxon>Telluria group</taxon>
        <taxon>Pseudoduganella</taxon>
    </lineage>
</organism>
<protein>
    <submittedName>
        <fullName evidence="4">Phosphoribosyl-dephospho-CoA transferase</fullName>
    </submittedName>
</protein>
<evidence type="ECO:0000313" key="4">
    <source>
        <dbReference type="EMBL" id="SFV00059.1"/>
    </source>
</evidence>
<dbReference type="Pfam" id="PF20866">
    <property type="entry name" value="MdcG_N"/>
    <property type="match status" value="1"/>
</dbReference>
<dbReference type="EMBL" id="FPBO01000019">
    <property type="protein sequence ID" value="SFV00059.1"/>
    <property type="molecule type" value="Genomic_DNA"/>
</dbReference>
<name>A0A1I7KRL5_9BURK</name>
<feature type="domain" description="Phosphoribosyl-dephospho-CoA transferase MdcG N-terminal" evidence="3">
    <location>
        <begin position="7"/>
        <end position="79"/>
    </location>
</feature>
<evidence type="ECO:0000256" key="1">
    <source>
        <dbReference type="SAM" id="MobiDB-lite"/>
    </source>
</evidence>
<keyword evidence="4" id="KW-0808">Transferase</keyword>
<evidence type="ECO:0000259" key="2">
    <source>
        <dbReference type="Pfam" id="PF10620"/>
    </source>
</evidence>
<sequence>MSHAGYWPHDLLWVAEGGVRVDGAWPEWADADWMRRAPVVVRREATAGALLPVGLRGLARNQRCKGYVHQDAVLRRVTPEMLAAPENTRGPEQGTVPRSPAPALASPRGAEGLSPVCAAGLGGIAAALNAIAAALDATGLSWGPTGGVGFYLATGIEVLRPDSDLDLLVRAPQPLDAARTAALAAIQAGADLRVDIQIDTGEGAFALAEWLRGGRVMLKTATGPRLCADPWQAGAAP</sequence>
<evidence type="ECO:0000313" key="5">
    <source>
        <dbReference type="Proteomes" id="UP000199391"/>
    </source>
</evidence>
<proteinExistence type="predicted"/>
<dbReference type="AlphaFoldDB" id="A0A1I7KRL5"/>
<accession>A0A1I7KRL5</accession>
<keyword evidence="5" id="KW-1185">Reference proteome</keyword>
<dbReference type="Pfam" id="PF10620">
    <property type="entry name" value="MdcG"/>
    <property type="match status" value="1"/>
</dbReference>
<feature type="compositionally biased region" description="Low complexity" evidence="1">
    <location>
        <begin position="97"/>
        <end position="107"/>
    </location>
</feature>
<dbReference type="Proteomes" id="UP000199391">
    <property type="component" value="Unassembled WGS sequence"/>
</dbReference>
<dbReference type="InterPro" id="IPR048903">
    <property type="entry name" value="MdcG_N"/>
</dbReference>
<feature type="domain" description="Phosphoribosyl-dephospho-CoA transferase MdcG C-terminal" evidence="2">
    <location>
        <begin position="124"/>
        <end position="230"/>
    </location>
</feature>
<feature type="region of interest" description="Disordered" evidence="1">
    <location>
        <begin position="82"/>
        <end position="107"/>
    </location>
</feature>
<dbReference type="RefSeq" id="WP_093557198.1">
    <property type="nucleotide sequence ID" value="NZ_FPBO01000019.1"/>
</dbReference>
<dbReference type="InterPro" id="IPR049180">
    <property type="entry name" value="MdcG_C"/>
</dbReference>
<dbReference type="GO" id="GO:0016740">
    <property type="term" value="F:transferase activity"/>
    <property type="evidence" value="ECO:0007669"/>
    <property type="project" value="UniProtKB-KW"/>
</dbReference>
<reference evidence="5" key="1">
    <citation type="submission" date="2016-10" db="EMBL/GenBank/DDBJ databases">
        <authorList>
            <person name="Varghese N."/>
            <person name="Submissions S."/>
        </authorList>
    </citation>
    <scope>NUCLEOTIDE SEQUENCE [LARGE SCALE GENOMIC DNA]</scope>
    <source>
        <strain evidence="5">CGMCC 1.11014</strain>
    </source>
</reference>
<dbReference type="OrthoDB" id="1275217at2"/>
<dbReference type="NCBIfam" id="NF002332">
    <property type="entry name" value="PRK01293.1"/>
    <property type="match status" value="1"/>
</dbReference>
<gene>
    <name evidence="4" type="ORF">SAMN05216552_10193</name>
</gene>
<dbReference type="STRING" id="1035707.SAMN05216552_10193"/>
<evidence type="ECO:0000259" key="3">
    <source>
        <dbReference type="Pfam" id="PF20866"/>
    </source>
</evidence>